<comment type="caution">
    <text evidence="9">The sequence shown here is derived from an EMBL/GenBank/DDBJ whole genome shotgun (WGS) entry which is preliminary data.</text>
</comment>
<reference evidence="9 10" key="1">
    <citation type="submission" date="2018-12" db="EMBL/GenBank/DDBJ databases">
        <title>Draft genome sequence of Embleya hyalina NBRC 13850T.</title>
        <authorList>
            <person name="Komaki H."/>
            <person name="Hosoyama A."/>
            <person name="Kimura A."/>
            <person name="Ichikawa N."/>
            <person name="Tamura T."/>
        </authorList>
    </citation>
    <scope>NUCLEOTIDE SEQUENCE [LARGE SCALE GENOMIC DNA]</scope>
    <source>
        <strain evidence="9 10">NBRC 13850</strain>
    </source>
</reference>
<evidence type="ECO:0000256" key="5">
    <source>
        <dbReference type="ARBA" id="ARBA00022898"/>
    </source>
</evidence>
<evidence type="ECO:0000256" key="2">
    <source>
        <dbReference type="ARBA" id="ARBA00022485"/>
    </source>
</evidence>
<keyword evidence="10" id="KW-1185">Reference proteome</keyword>
<comment type="cofactor">
    <cofactor evidence="1">
        <name>pyridoxal 5'-phosphate</name>
        <dbReference type="ChEBI" id="CHEBI:597326"/>
    </cofactor>
</comment>
<proteinExistence type="predicted"/>
<feature type="compositionally biased region" description="Polar residues" evidence="8">
    <location>
        <begin position="439"/>
        <end position="449"/>
    </location>
</feature>
<dbReference type="SFLD" id="SFLDG01070">
    <property type="entry name" value="PLP-dependent"/>
    <property type="match status" value="1"/>
</dbReference>
<dbReference type="SUPFAM" id="SSF102114">
    <property type="entry name" value="Radical SAM enzymes"/>
    <property type="match status" value="1"/>
</dbReference>
<dbReference type="InterPro" id="IPR003739">
    <property type="entry name" value="Lys_aminomutase/Glu_NH3_mut"/>
</dbReference>
<keyword evidence="5" id="KW-0663">Pyridoxal phosphate</keyword>
<dbReference type="AlphaFoldDB" id="A0A401YD51"/>
<organism evidence="9 10">
    <name type="scientific">Embleya hyalina</name>
    <dbReference type="NCBI Taxonomy" id="516124"/>
    <lineage>
        <taxon>Bacteria</taxon>
        <taxon>Bacillati</taxon>
        <taxon>Actinomycetota</taxon>
        <taxon>Actinomycetes</taxon>
        <taxon>Kitasatosporales</taxon>
        <taxon>Streptomycetaceae</taxon>
        <taxon>Embleya</taxon>
    </lineage>
</organism>
<feature type="region of interest" description="Disordered" evidence="8">
    <location>
        <begin position="437"/>
        <end position="476"/>
    </location>
</feature>
<gene>
    <name evidence="9" type="primary">kamA_1</name>
    <name evidence="9" type="ORF">EHYA_00177</name>
</gene>
<dbReference type="CDD" id="cd01335">
    <property type="entry name" value="Radical_SAM"/>
    <property type="match status" value="1"/>
</dbReference>
<keyword evidence="4" id="KW-0479">Metal-binding</keyword>
<dbReference type="GO" id="GO:0003824">
    <property type="term" value="F:catalytic activity"/>
    <property type="evidence" value="ECO:0007669"/>
    <property type="project" value="InterPro"/>
</dbReference>
<protein>
    <submittedName>
        <fullName evidence="9">Lysine 2,3-aminomutase</fullName>
    </submittedName>
</protein>
<dbReference type="SFLD" id="SFLDS00029">
    <property type="entry name" value="Radical_SAM"/>
    <property type="match status" value="1"/>
</dbReference>
<accession>A0A401YD51</accession>
<keyword evidence="2" id="KW-0004">4Fe-4S</keyword>
<keyword evidence="6" id="KW-0408">Iron</keyword>
<keyword evidence="3" id="KW-0949">S-adenosyl-L-methionine</keyword>
<evidence type="ECO:0000256" key="4">
    <source>
        <dbReference type="ARBA" id="ARBA00022723"/>
    </source>
</evidence>
<evidence type="ECO:0000256" key="7">
    <source>
        <dbReference type="ARBA" id="ARBA00023014"/>
    </source>
</evidence>
<dbReference type="PANTHER" id="PTHR30538">
    <property type="entry name" value="LYSINE 2,3-AMINOMUTASE-RELATED"/>
    <property type="match status" value="1"/>
</dbReference>
<dbReference type="GO" id="GO:0046872">
    <property type="term" value="F:metal ion binding"/>
    <property type="evidence" value="ECO:0007669"/>
    <property type="project" value="UniProtKB-KW"/>
</dbReference>
<evidence type="ECO:0000256" key="6">
    <source>
        <dbReference type="ARBA" id="ARBA00023004"/>
    </source>
</evidence>
<evidence type="ECO:0000313" key="9">
    <source>
        <dbReference type="EMBL" id="GCD92539.1"/>
    </source>
</evidence>
<evidence type="ECO:0000313" key="10">
    <source>
        <dbReference type="Proteomes" id="UP000286931"/>
    </source>
</evidence>
<dbReference type="Proteomes" id="UP000286931">
    <property type="component" value="Unassembled WGS sequence"/>
</dbReference>
<dbReference type="InterPro" id="IPR007197">
    <property type="entry name" value="rSAM"/>
</dbReference>
<feature type="compositionally biased region" description="Basic and acidic residues" evidence="8">
    <location>
        <begin position="465"/>
        <end position="476"/>
    </location>
</feature>
<keyword evidence="7" id="KW-0411">Iron-sulfur</keyword>
<dbReference type="InterPro" id="IPR013785">
    <property type="entry name" value="Aldolase_TIM"/>
</dbReference>
<name>A0A401YD51_9ACTN</name>
<dbReference type="PANTHER" id="PTHR30538:SF0">
    <property type="entry name" value="L-LYSINE 2,3-AMINOMUTASE AQ_1632-RELATED"/>
    <property type="match status" value="1"/>
</dbReference>
<evidence type="ECO:0000256" key="1">
    <source>
        <dbReference type="ARBA" id="ARBA00001933"/>
    </source>
</evidence>
<dbReference type="Gene3D" id="3.20.20.70">
    <property type="entry name" value="Aldolase class I"/>
    <property type="match status" value="1"/>
</dbReference>
<dbReference type="GO" id="GO:0051539">
    <property type="term" value="F:4 iron, 4 sulfur cluster binding"/>
    <property type="evidence" value="ECO:0007669"/>
    <property type="project" value="UniProtKB-KW"/>
</dbReference>
<dbReference type="InterPro" id="IPR058240">
    <property type="entry name" value="rSAM_sf"/>
</dbReference>
<dbReference type="EMBL" id="BIFH01000013">
    <property type="protein sequence ID" value="GCD92539.1"/>
    <property type="molecule type" value="Genomic_DNA"/>
</dbReference>
<evidence type="ECO:0000256" key="8">
    <source>
        <dbReference type="SAM" id="MobiDB-lite"/>
    </source>
</evidence>
<sequence>MSSMPTTVPTAERFRALGPHHLDEIADRYGLSDDIRETIRAVACVLPFRVNEYVLSNLVDWDDIPDDPIFRLVFPQRGMLDPADERRLAELARAPGDRAELRSLVRHIRDGLNPHPSGQRQLNVPHVGEAEVRGLQHKYRQTVLHFPGQGQTCHAYCTYCFRWAQFVGDPDLRFAAPTPDGLLAYLAVHPEVEDVLVTGGDPLVMSTERLRAHLEPILGVETVRTIRIGTKSPAYWPYRFVTDHDADDLLRLFEEIVASGRNIAVMAHLSHPRELETDPARRALARVRGTGALVYCQAPLIAHVNDDAEVWARLWRAELACGAIPYYMFVERDTGPHDYFAVPLARAAEIFRDAYRTLPGLARTVRGPVMSATPGKVLVDGVEEDGSGRYFRLRMLQAREPALVARPFRAHYDARATWLDDLVLTPDTPADIAAAVGTSGRSDMSGTSTPGTPRGLAGRARRRSRYDLRPAEASRR</sequence>
<evidence type="ECO:0000256" key="3">
    <source>
        <dbReference type="ARBA" id="ARBA00022691"/>
    </source>
</evidence>